<sequence length="343" mass="38880">MSNETETAKEATSRTLTHINKKKRKKMIVYISLVVVCIAVICGLTFKNQIAFYLFKTVYSKDIGKAFDEAYVPIDNVDPPIVIKDKEPFSLLLLGVDQREQEAARSDAIIYAVVRPKDSKLLLVSIPRDTYVDIIGKNYKDKVNAAFAYGGAKMSIDTIGNFLGSPAHYYATINFHGLIDVVDTIGGVKLPITKDIVNKHRDHEKFTIEANKPKYYGIDALNYVRYREDSDFYRTERQRIFIGAMIKEMMNIGNLSKIDDLIAIGGKNFTTNMKAEDITDWAETLVKTSPQISNYMIDGYDERINGTYYYMPRDSSLEAIQLVIKSWLDPNSELTDLEIPTVS</sequence>
<comment type="similarity">
    <text evidence="1">Belongs to the LytR/CpsA/Psr (LCP) family.</text>
</comment>
<dbReference type="InterPro" id="IPR004474">
    <property type="entry name" value="LytR_CpsA_psr"/>
</dbReference>
<proteinExistence type="inferred from homology"/>
<keyword evidence="2" id="KW-0472">Membrane</keyword>
<reference evidence="4" key="1">
    <citation type="submission" date="2022-05" db="EMBL/GenBank/DDBJ databases">
        <title>Novel bacterial taxa in a minimal lignocellulolytic consortium and its capacity to transform plastics disclosed by genome-resolved metagenomics.</title>
        <authorList>
            <person name="Rodriguez C.A.D."/>
            <person name="Diaz-Garcia L."/>
            <person name="Herrera K."/>
            <person name="Tarazona N.A."/>
            <person name="Sproer C."/>
            <person name="Overmann J."/>
            <person name="Jimenez D.J."/>
        </authorList>
    </citation>
    <scope>NUCLEOTIDE SEQUENCE</scope>
    <source>
        <strain evidence="4">MAG5</strain>
    </source>
</reference>
<dbReference type="PANTHER" id="PTHR33392">
    <property type="entry name" value="POLYISOPRENYL-TEICHOIC ACID--PEPTIDOGLYCAN TEICHOIC ACID TRANSFERASE TAGU"/>
    <property type="match status" value="1"/>
</dbReference>
<feature type="transmembrane region" description="Helical" evidence="2">
    <location>
        <begin position="27"/>
        <end position="46"/>
    </location>
</feature>
<dbReference type="KEGG" id="plig:NAG76_06035"/>
<dbReference type="PANTHER" id="PTHR33392:SF6">
    <property type="entry name" value="POLYISOPRENYL-TEICHOIC ACID--PEPTIDOGLYCAN TEICHOIC ACID TRANSFERASE TAGU"/>
    <property type="match status" value="1"/>
</dbReference>
<dbReference type="NCBIfam" id="TIGR00350">
    <property type="entry name" value="lytR_cpsA_psr"/>
    <property type="match status" value="1"/>
</dbReference>
<evidence type="ECO:0000256" key="2">
    <source>
        <dbReference type="SAM" id="Phobius"/>
    </source>
</evidence>
<organism evidence="4 5">
    <name type="scientific">Candidatus Pristimantibacillus lignocellulolyticus</name>
    <dbReference type="NCBI Taxonomy" id="2994561"/>
    <lineage>
        <taxon>Bacteria</taxon>
        <taxon>Bacillati</taxon>
        <taxon>Bacillota</taxon>
        <taxon>Bacilli</taxon>
        <taxon>Bacillales</taxon>
        <taxon>Paenibacillaceae</taxon>
        <taxon>Candidatus Pristimantibacillus</taxon>
    </lineage>
</organism>
<keyword evidence="2" id="KW-1133">Transmembrane helix</keyword>
<dbReference type="InterPro" id="IPR050922">
    <property type="entry name" value="LytR/CpsA/Psr_CW_biosynth"/>
</dbReference>
<protein>
    <submittedName>
        <fullName evidence="4">LCP family protein</fullName>
    </submittedName>
</protein>
<dbReference type="Pfam" id="PF03816">
    <property type="entry name" value="LytR_cpsA_psr"/>
    <property type="match status" value="1"/>
</dbReference>
<feature type="domain" description="Cell envelope-related transcriptional attenuator" evidence="3">
    <location>
        <begin position="105"/>
        <end position="250"/>
    </location>
</feature>
<gene>
    <name evidence="4" type="ORF">NAG76_06035</name>
</gene>
<dbReference type="Proteomes" id="UP001056756">
    <property type="component" value="Chromosome"/>
</dbReference>
<dbReference type="AlphaFoldDB" id="A0A9J6ZHX7"/>
<evidence type="ECO:0000259" key="3">
    <source>
        <dbReference type="Pfam" id="PF03816"/>
    </source>
</evidence>
<evidence type="ECO:0000313" key="4">
    <source>
        <dbReference type="EMBL" id="URN95803.1"/>
    </source>
</evidence>
<name>A0A9J6ZHX7_9BACL</name>
<dbReference type="EMBL" id="CP097899">
    <property type="protein sequence ID" value="URN95803.1"/>
    <property type="molecule type" value="Genomic_DNA"/>
</dbReference>
<keyword evidence="2" id="KW-0812">Transmembrane</keyword>
<evidence type="ECO:0000256" key="1">
    <source>
        <dbReference type="ARBA" id="ARBA00006068"/>
    </source>
</evidence>
<dbReference type="Gene3D" id="3.40.630.190">
    <property type="entry name" value="LCP protein"/>
    <property type="match status" value="1"/>
</dbReference>
<accession>A0A9J6ZHX7</accession>
<evidence type="ECO:0000313" key="5">
    <source>
        <dbReference type="Proteomes" id="UP001056756"/>
    </source>
</evidence>